<dbReference type="SUPFAM" id="SSF88697">
    <property type="entry name" value="PUA domain-like"/>
    <property type="match status" value="1"/>
</dbReference>
<dbReference type="InterPro" id="IPR015947">
    <property type="entry name" value="PUA-like_sf"/>
</dbReference>
<dbReference type="PIRSF" id="PIRSF021320">
    <property type="entry name" value="DUF984"/>
    <property type="match status" value="1"/>
</dbReference>
<dbReference type="Pfam" id="PF04266">
    <property type="entry name" value="ASCH"/>
    <property type="match status" value="1"/>
</dbReference>
<sequence length="157" mass="17932">MTAEQRAFWDRFCAETGYSGEPVDVDQFGDSEAMADELLHLVLTGQKQATCALARWYEQPGARFPEPGDLSVILDGRGQPACVIRTTKAEVKPVREADADFAWIEGEGDRSFEYWWDAHIAYWKREAKREGFEFSEDLPACFEQFELAWVPDQAERA</sequence>
<feature type="domain" description="ASCH" evidence="1">
    <location>
        <begin position="26"/>
        <end position="149"/>
    </location>
</feature>
<dbReference type="PANTHER" id="PTHR39203:SF1">
    <property type="entry name" value="CYTOPLASMIC PROTEIN"/>
    <property type="match status" value="1"/>
</dbReference>
<accession>A0ABU7LR60</accession>
<protein>
    <submittedName>
        <fullName evidence="2">ASCH domain-containing protein</fullName>
    </submittedName>
</protein>
<name>A0ABU7LR60_9PROT</name>
<keyword evidence="3" id="KW-1185">Reference proteome</keyword>
<dbReference type="Proteomes" id="UP001354971">
    <property type="component" value="Unassembled WGS sequence"/>
</dbReference>
<dbReference type="InterPro" id="IPR009326">
    <property type="entry name" value="DUF984"/>
</dbReference>
<evidence type="ECO:0000259" key="1">
    <source>
        <dbReference type="SMART" id="SM01022"/>
    </source>
</evidence>
<dbReference type="InterPro" id="IPR007374">
    <property type="entry name" value="ASCH_domain"/>
</dbReference>
<organism evidence="2 3">
    <name type="scientific">Hyphobacterium lacteum</name>
    <dbReference type="NCBI Taxonomy" id="3116575"/>
    <lineage>
        <taxon>Bacteria</taxon>
        <taxon>Pseudomonadati</taxon>
        <taxon>Pseudomonadota</taxon>
        <taxon>Alphaproteobacteria</taxon>
        <taxon>Maricaulales</taxon>
        <taxon>Maricaulaceae</taxon>
        <taxon>Hyphobacterium</taxon>
    </lineage>
</organism>
<dbReference type="EMBL" id="JAZDRP010000003">
    <property type="protein sequence ID" value="MEE2525809.1"/>
    <property type="molecule type" value="Genomic_DNA"/>
</dbReference>
<dbReference type="Gene3D" id="3.10.400.10">
    <property type="entry name" value="Sulfate adenylyltransferase"/>
    <property type="match status" value="1"/>
</dbReference>
<evidence type="ECO:0000313" key="3">
    <source>
        <dbReference type="Proteomes" id="UP001354971"/>
    </source>
</evidence>
<gene>
    <name evidence="2" type="ORF">V0U79_05475</name>
</gene>
<evidence type="ECO:0000313" key="2">
    <source>
        <dbReference type="EMBL" id="MEE2525809.1"/>
    </source>
</evidence>
<comment type="caution">
    <text evidence="2">The sequence shown here is derived from an EMBL/GenBank/DDBJ whole genome shotgun (WGS) entry which is preliminary data.</text>
</comment>
<dbReference type="SMART" id="SM01022">
    <property type="entry name" value="ASCH"/>
    <property type="match status" value="1"/>
</dbReference>
<dbReference type="PANTHER" id="PTHR39203">
    <property type="entry name" value="CYTOPLASMIC PROTEIN-RELATED"/>
    <property type="match status" value="1"/>
</dbReference>
<proteinExistence type="predicted"/>
<dbReference type="CDD" id="cd06553">
    <property type="entry name" value="ASCH_Ef3133_like"/>
    <property type="match status" value="1"/>
</dbReference>
<reference evidence="2 3" key="1">
    <citation type="submission" date="2024-01" db="EMBL/GenBank/DDBJ databases">
        <title>Hyphobacterium bacterium isolated from marine sediment.</title>
        <authorList>
            <person name="Zhao S."/>
        </authorList>
    </citation>
    <scope>NUCLEOTIDE SEQUENCE [LARGE SCALE GENOMIC DNA]</scope>
    <source>
        <strain evidence="3">HN65</strain>
    </source>
</reference>
<dbReference type="RefSeq" id="WP_330198472.1">
    <property type="nucleotide sequence ID" value="NZ_JAZDRP010000003.1"/>
</dbReference>